<dbReference type="CDD" id="cd02440">
    <property type="entry name" value="AdoMet_MTases"/>
    <property type="match status" value="1"/>
</dbReference>
<evidence type="ECO:0000259" key="1">
    <source>
        <dbReference type="Pfam" id="PF13649"/>
    </source>
</evidence>
<dbReference type="GO" id="GO:0010420">
    <property type="term" value="F:polyprenyldihydroxybenzoate methyltransferase activity"/>
    <property type="evidence" value="ECO:0007669"/>
    <property type="project" value="TreeGrafter"/>
</dbReference>
<dbReference type="PANTHER" id="PTHR43464:SF23">
    <property type="entry name" value="JUVENILE HORMONE ACID O-METHYLTRANSFERASE"/>
    <property type="match status" value="1"/>
</dbReference>
<dbReference type="PANTHER" id="PTHR43464">
    <property type="entry name" value="METHYLTRANSFERASE"/>
    <property type="match status" value="1"/>
</dbReference>
<reference evidence="2 3" key="1">
    <citation type="submission" date="2019-02" db="EMBL/GenBank/DDBJ databases">
        <title>Deep-cultivation of Planctomycetes and their phenomic and genomic characterization uncovers novel biology.</title>
        <authorList>
            <person name="Wiegand S."/>
            <person name="Jogler M."/>
            <person name="Boedeker C."/>
            <person name="Pinto D."/>
            <person name="Vollmers J."/>
            <person name="Rivas-Marin E."/>
            <person name="Kohn T."/>
            <person name="Peeters S.H."/>
            <person name="Heuer A."/>
            <person name="Rast P."/>
            <person name="Oberbeckmann S."/>
            <person name="Bunk B."/>
            <person name="Jeske O."/>
            <person name="Meyerdierks A."/>
            <person name="Storesund J.E."/>
            <person name="Kallscheuer N."/>
            <person name="Luecker S."/>
            <person name="Lage O.M."/>
            <person name="Pohl T."/>
            <person name="Merkel B.J."/>
            <person name="Hornburger P."/>
            <person name="Mueller R.-W."/>
            <person name="Bruemmer F."/>
            <person name="Labrenz M."/>
            <person name="Spormann A.M."/>
            <person name="Op Den Camp H."/>
            <person name="Overmann J."/>
            <person name="Amann R."/>
            <person name="Jetten M.S.M."/>
            <person name="Mascher T."/>
            <person name="Medema M.H."/>
            <person name="Devos D.P."/>
            <person name="Kaster A.-K."/>
            <person name="Ovreas L."/>
            <person name="Rohde M."/>
            <person name="Galperin M.Y."/>
            <person name="Jogler C."/>
        </authorList>
    </citation>
    <scope>NUCLEOTIDE SEQUENCE [LARGE SCALE GENOMIC DNA]</scope>
    <source>
        <strain evidence="2 3">Poly51</strain>
    </source>
</reference>
<dbReference type="Gene3D" id="3.40.50.150">
    <property type="entry name" value="Vaccinia Virus protein VP39"/>
    <property type="match status" value="1"/>
</dbReference>
<dbReference type="AlphaFoldDB" id="A0A5C6FGI8"/>
<feature type="domain" description="Methyltransferase" evidence="1">
    <location>
        <begin position="42"/>
        <end position="136"/>
    </location>
</feature>
<dbReference type="GO" id="GO:0032259">
    <property type="term" value="P:methylation"/>
    <property type="evidence" value="ECO:0007669"/>
    <property type="project" value="UniProtKB-KW"/>
</dbReference>
<dbReference type="EMBL" id="SJPW01000001">
    <property type="protein sequence ID" value="TWU60558.1"/>
    <property type="molecule type" value="Genomic_DNA"/>
</dbReference>
<dbReference type="Gene3D" id="2.20.25.110">
    <property type="entry name" value="S-adenosyl-L-methionine-dependent methyltransferases"/>
    <property type="match status" value="1"/>
</dbReference>
<evidence type="ECO:0000313" key="2">
    <source>
        <dbReference type="EMBL" id="TWU60558.1"/>
    </source>
</evidence>
<accession>A0A5C6FGI8</accession>
<gene>
    <name evidence="2" type="primary">tylM1_1</name>
    <name evidence="2" type="ORF">Poly51_08350</name>
</gene>
<dbReference type="InterPro" id="IPR041698">
    <property type="entry name" value="Methyltransf_25"/>
</dbReference>
<evidence type="ECO:0000313" key="3">
    <source>
        <dbReference type="Proteomes" id="UP000318288"/>
    </source>
</evidence>
<dbReference type="SUPFAM" id="SSF53335">
    <property type="entry name" value="S-adenosyl-L-methionine-dependent methyltransferases"/>
    <property type="match status" value="1"/>
</dbReference>
<keyword evidence="2" id="KW-0489">Methyltransferase</keyword>
<dbReference type="EC" id="2.1.1.235" evidence="2"/>
<name>A0A5C6FGI8_9BACT</name>
<dbReference type="Proteomes" id="UP000318288">
    <property type="component" value="Unassembled WGS sequence"/>
</dbReference>
<comment type="caution">
    <text evidence="2">The sequence shown here is derived from an EMBL/GenBank/DDBJ whole genome shotgun (WGS) entry which is preliminary data.</text>
</comment>
<dbReference type="Pfam" id="PF13649">
    <property type="entry name" value="Methyltransf_25"/>
    <property type="match status" value="1"/>
</dbReference>
<keyword evidence="2" id="KW-0808">Transferase</keyword>
<keyword evidence="3" id="KW-1185">Reference proteome</keyword>
<dbReference type="RefSeq" id="WP_146454453.1">
    <property type="nucleotide sequence ID" value="NZ_SJPW01000001.1"/>
</dbReference>
<dbReference type="OrthoDB" id="9811589at2"/>
<organism evidence="2 3">
    <name type="scientific">Rubripirellula tenax</name>
    <dbReference type="NCBI Taxonomy" id="2528015"/>
    <lineage>
        <taxon>Bacteria</taxon>
        <taxon>Pseudomonadati</taxon>
        <taxon>Planctomycetota</taxon>
        <taxon>Planctomycetia</taxon>
        <taxon>Pirellulales</taxon>
        <taxon>Pirellulaceae</taxon>
        <taxon>Rubripirellula</taxon>
    </lineage>
</organism>
<protein>
    <submittedName>
        <fullName evidence="2">dTDP-3-amino-3,6-dideoxy-alpha-D-glucopyranose N,N-dimethyltransferase</fullName>
        <ecNumber evidence="2">2.1.1.235</ecNumber>
    </submittedName>
</protein>
<dbReference type="InterPro" id="IPR029063">
    <property type="entry name" value="SAM-dependent_MTases_sf"/>
</dbReference>
<proteinExistence type="predicted"/>
<sequence length="259" mass="29568">MADWYDHPQYFDMVFRDETDDEVVFFEEVFERFGEGEVKRLLEPGCGSGRLVVAMAAKGYDVTGLDLSQPMLSYLRGRMKRRKLTGTVVQGDMTDMSFPKAFDAAFCTFNTFRHLINEGAAEKHLRSVAANVRAGGLYILGFHLIPMDADPDCTERWKASSGGTKVSVTLRVIDFDRKRRQEMLRVSIKAVKRSGAVERIRSEFPLRLYTPTQAKRLLEKVADVWQIRGIYDFDYDLDSPRKIDNDLTDAVFVLGRKPS</sequence>